<evidence type="ECO:0000313" key="3">
    <source>
        <dbReference type="Proteomes" id="UP000199249"/>
    </source>
</evidence>
<dbReference type="SUPFAM" id="SSF82185">
    <property type="entry name" value="Histone H3 K4-specific methyltransferase SET7/9 N-terminal domain"/>
    <property type="match status" value="1"/>
</dbReference>
<proteinExistence type="predicted"/>
<keyword evidence="3" id="KW-1185">Reference proteome</keyword>
<dbReference type="STRING" id="651662.SAMN04488069_110180"/>
<evidence type="ECO:0000256" key="1">
    <source>
        <dbReference type="SAM" id="MobiDB-lite"/>
    </source>
</evidence>
<name>A0A1H3LB03_9BACT</name>
<feature type="region of interest" description="Disordered" evidence="1">
    <location>
        <begin position="1"/>
        <end position="24"/>
    </location>
</feature>
<dbReference type="Proteomes" id="UP000199249">
    <property type="component" value="Unassembled WGS sequence"/>
</dbReference>
<evidence type="ECO:0000313" key="2">
    <source>
        <dbReference type="EMBL" id="SDY61571.1"/>
    </source>
</evidence>
<dbReference type="OrthoDB" id="8536728at2"/>
<organism evidence="2 3">
    <name type="scientific">Hymenobacter psychrophilus</name>
    <dbReference type="NCBI Taxonomy" id="651662"/>
    <lineage>
        <taxon>Bacteria</taxon>
        <taxon>Pseudomonadati</taxon>
        <taxon>Bacteroidota</taxon>
        <taxon>Cytophagia</taxon>
        <taxon>Cytophagales</taxon>
        <taxon>Hymenobacteraceae</taxon>
        <taxon>Hymenobacter</taxon>
    </lineage>
</organism>
<sequence>MPTLTSTATASSARPAPSRNSPARPTQLAGWLLIAGLLAGCGGTPQQLPADNPALQLTAEVLLYKGAPYTGTTFELSPAGDTLALRPYQAGRLHGLARQWYGPGRPQEQRHYAAGREEGLAEGWWPDGSPRFRRNFRAGQYEGLVEEWYENGRPERRGHYAHGQEAGAQQLWLPDGTLRANYDARNGRQYGFIGTKHCASDSLP</sequence>
<reference evidence="3" key="1">
    <citation type="submission" date="2016-10" db="EMBL/GenBank/DDBJ databases">
        <authorList>
            <person name="Varghese N."/>
            <person name="Submissions S."/>
        </authorList>
    </citation>
    <scope>NUCLEOTIDE SEQUENCE [LARGE SCALE GENOMIC DNA]</scope>
    <source>
        <strain evidence="3">CGMCC 1.8975</strain>
    </source>
</reference>
<dbReference type="RefSeq" id="WP_139255247.1">
    <property type="nucleotide sequence ID" value="NZ_FNOV01000010.1"/>
</dbReference>
<dbReference type="Gene3D" id="2.20.110.10">
    <property type="entry name" value="Histone H3 K4-specific methyltransferase SET7/9 N-terminal domain"/>
    <property type="match status" value="1"/>
</dbReference>
<evidence type="ECO:0008006" key="4">
    <source>
        <dbReference type="Google" id="ProtNLM"/>
    </source>
</evidence>
<protein>
    <recommendedName>
        <fullName evidence="4">MORN repeat variant</fullName>
    </recommendedName>
</protein>
<dbReference type="AlphaFoldDB" id="A0A1H3LB03"/>
<dbReference type="EMBL" id="FNOV01000010">
    <property type="protein sequence ID" value="SDY61571.1"/>
    <property type="molecule type" value="Genomic_DNA"/>
</dbReference>
<gene>
    <name evidence="2" type="ORF">SAMN04488069_110180</name>
</gene>
<accession>A0A1H3LB03</accession>